<sequence>MPSFCGQLTDAEELVLHGCIVREGKVYINSNLVRLLTDEEEEKIENLMGPWIERTRRMKDSPNKEPGFSPLRDISIFLDRFLKVNPAVTKSCLARIRLATQTQSYRLVYFHLVAQRKCSFTKRQPLESIQICPMLFDPYKTSNPNTILSSCVFSPDRPAEMVIYKKTTFKTHSDLPHGTPLQQPHLGNTSTTTTQKTAKPQGFGIKRRPKSRWDAKFARSAPPMSKPILTSQENQKSKMSTSPSDTVSSTGQTLLQLLTKTLTDSELLRTLRELEQIPAAAAAPARPPPFASMEGYSNKEDPTVQEPDYLPHPVMQWFAKTTEEPDDAQLSALPDEICTAHMKPPSTGNGKRRRDIFI</sequence>
<evidence type="ECO:0000256" key="1">
    <source>
        <dbReference type="SAM" id="MobiDB-lite"/>
    </source>
</evidence>
<evidence type="ECO:0000313" key="3">
    <source>
        <dbReference type="Proteomes" id="UP000270094"/>
    </source>
</evidence>
<keyword evidence="3" id="KW-1185">Reference proteome</keyword>
<feature type="region of interest" description="Disordered" evidence="1">
    <location>
        <begin position="173"/>
        <end position="250"/>
    </location>
</feature>
<dbReference type="AlphaFoldDB" id="A0A3P7LKD5"/>
<feature type="compositionally biased region" description="Polar residues" evidence="1">
    <location>
        <begin position="228"/>
        <end position="249"/>
    </location>
</feature>
<proteinExistence type="predicted"/>
<dbReference type="SUPFAM" id="SSF55149">
    <property type="entry name" value="Pepsin inhibitor-3"/>
    <property type="match status" value="1"/>
</dbReference>
<organism evidence="2 3">
    <name type="scientific">Strongylus vulgaris</name>
    <name type="common">Blood worm</name>
    <dbReference type="NCBI Taxonomy" id="40348"/>
    <lineage>
        <taxon>Eukaryota</taxon>
        <taxon>Metazoa</taxon>
        <taxon>Ecdysozoa</taxon>
        <taxon>Nematoda</taxon>
        <taxon>Chromadorea</taxon>
        <taxon>Rhabditida</taxon>
        <taxon>Rhabditina</taxon>
        <taxon>Rhabditomorpha</taxon>
        <taxon>Strongyloidea</taxon>
        <taxon>Strongylidae</taxon>
        <taxon>Strongylus</taxon>
    </lineage>
</organism>
<dbReference type="EMBL" id="UYYB01105987">
    <property type="protein sequence ID" value="VDM79688.1"/>
    <property type="molecule type" value="Genomic_DNA"/>
</dbReference>
<reference evidence="2 3" key="1">
    <citation type="submission" date="2018-11" db="EMBL/GenBank/DDBJ databases">
        <authorList>
            <consortium name="Pathogen Informatics"/>
        </authorList>
    </citation>
    <scope>NUCLEOTIDE SEQUENCE [LARGE SCALE GENOMIC DNA]</scope>
</reference>
<dbReference type="Gene3D" id="3.30.1120.50">
    <property type="entry name" value="Pepsin inhibitor-3"/>
    <property type="match status" value="1"/>
</dbReference>
<dbReference type="PANTHER" id="PTHR37969">
    <property type="entry name" value="PROTEIN CBG07421-RELATED"/>
    <property type="match status" value="1"/>
</dbReference>
<accession>A0A3P7LKD5</accession>
<protein>
    <submittedName>
        <fullName evidence="2">Uncharacterized protein</fullName>
    </submittedName>
</protein>
<dbReference type="InterPro" id="IPR051901">
    <property type="entry name" value="Protease_Inhibitor_I33"/>
</dbReference>
<feature type="region of interest" description="Disordered" evidence="1">
    <location>
        <begin position="339"/>
        <end position="358"/>
    </location>
</feature>
<dbReference type="PANTHER" id="PTHR37969:SF3">
    <property type="entry name" value="PROTEIN CBG13131"/>
    <property type="match status" value="1"/>
</dbReference>
<evidence type="ECO:0000313" key="2">
    <source>
        <dbReference type="EMBL" id="VDM79688.1"/>
    </source>
</evidence>
<gene>
    <name evidence="2" type="ORF">SVUK_LOCUS14686</name>
</gene>
<dbReference type="Proteomes" id="UP000270094">
    <property type="component" value="Unassembled WGS sequence"/>
</dbReference>
<dbReference type="InterPro" id="IPR038412">
    <property type="entry name" value="Pepsin-I3_sf"/>
</dbReference>
<dbReference type="OrthoDB" id="5834930at2759"/>
<name>A0A3P7LKD5_STRVU</name>